<comment type="caution">
    <text evidence="2">The sequence shown here is derived from an EMBL/GenBank/DDBJ whole genome shotgun (WGS) entry which is preliminary data.</text>
</comment>
<dbReference type="Proteomes" id="UP001457282">
    <property type="component" value="Unassembled WGS sequence"/>
</dbReference>
<accession>A0AAW1X295</accession>
<name>A0AAW1X295_RUBAR</name>
<dbReference type="EMBL" id="JBEDUW010000005">
    <property type="protein sequence ID" value="KAK9929792.1"/>
    <property type="molecule type" value="Genomic_DNA"/>
</dbReference>
<proteinExistence type="predicted"/>
<protein>
    <submittedName>
        <fullName evidence="2">Uncharacterized protein</fullName>
    </submittedName>
</protein>
<organism evidence="2 3">
    <name type="scientific">Rubus argutus</name>
    <name type="common">Southern blackberry</name>
    <dbReference type="NCBI Taxonomy" id="59490"/>
    <lineage>
        <taxon>Eukaryota</taxon>
        <taxon>Viridiplantae</taxon>
        <taxon>Streptophyta</taxon>
        <taxon>Embryophyta</taxon>
        <taxon>Tracheophyta</taxon>
        <taxon>Spermatophyta</taxon>
        <taxon>Magnoliopsida</taxon>
        <taxon>eudicotyledons</taxon>
        <taxon>Gunneridae</taxon>
        <taxon>Pentapetalae</taxon>
        <taxon>rosids</taxon>
        <taxon>fabids</taxon>
        <taxon>Rosales</taxon>
        <taxon>Rosaceae</taxon>
        <taxon>Rosoideae</taxon>
        <taxon>Rosoideae incertae sedis</taxon>
        <taxon>Rubus</taxon>
    </lineage>
</organism>
<feature type="region of interest" description="Disordered" evidence="1">
    <location>
        <begin position="34"/>
        <end position="59"/>
    </location>
</feature>
<evidence type="ECO:0000313" key="2">
    <source>
        <dbReference type="EMBL" id="KAK9929792.1"/>
    </source>
</evidence>
<keyword evidence="3" id="KW-1185">Reference proteome</keyword>
<gene>
    <name evidence="2" type="ORF">M0R45_026875</name>
</gene>
<sequence length="146" mass="17078">MDQTNFKNSSNSTTNHHNNKIFLFQAQERGVHEQQQFGRGKLHQQWHKQQKKTNNNTKARYRVQVWRPQLGPFKLGSSRFSPSRPGHLLGTRPSQNRLSGLLIITSCLLRRRRCVCVARWVFRAVKHVGVVSAQMGFYRFHRPLNS</sequence>
<dbReference type="AlphaFoldDB" id="A0AAW1X295"/>
<evidence type="ECO:0000313" key="3">
    <source>
        <dbReference type="Proteomes" id="UP001457282"/>
    </source>
</evidence>
<evidence type="ECO:0000256" key="1">
    <source>
        <dbReference type="SAM" id="MobiDB-lite"/>
    </source>
</evidence>
<reference evidence="2 3" key="1">
    <citation type="journal article" date="2023" name="G3 (Bethesda)">
        <title>A chromosome-length genome assembly and annotation of blackberry (Rubus argutus, cv. 'Hillquist').</title>
        <authorList>
            <person name="Bruna T."/>
            <person name="Aryal R."/>
            <person name="Dudchenko O."/>
            <person name="Sargent D.J."/>
            <person name="Mead D."/>
            <person name="Buti M."/>
            <person name="Cavallini A."/>
            <person name="Hytonen T."/>
            <person name="Andres J."/>
            <person name="Pham M."/>
            <person name="Weisz D."/>
            <person name="Mascagni F."/>
            <person name="Usai G."/>
            <person name="Natali L."/>
            <person name="Bassil N."/>
            <person name="Fernandez G.E."/>
            <person name="Lomsadze A."/>
            <person name="Armour M."/>
            <person name="Olukolu B."/>
            <person name="Poorten T."/>
            <person name="Britton C."/>
            <person name="Davik J."/>
            <person name="Ashrafi H."/>
            <person name="Aiden E.L."/>
            <person name="Borodovsky M."/>
            <person name="Worthington M."/>
        </authorList>
    </citation>
    <scope>NUCLEOTIDE SEQUENCE [LARGE SCALE GENOMIC DNA]</scope>
    <source>
        <strain evidence="2">PI 553951</strain>
    </source>
</reference>
<feature type="compositionally biased region" description="Basic residues" evidence="1">
    <location>
        <begin position="40"/>
        <end position="51"/>
    </location>
</feature>